<sequence length="50" mass="5537">MVREGKLHALPASSRFRGKTTIAERSIRLQAQPENVDNLRSSGESWIVSG</sequence>
<evidence type="ECO:0008006" key="5">
    <source>
        <dbReference type="Google" id="ProtNLM"/>
    </source>
</evidence>
<dbReference type="Proteomes" id="UP000095647">
    <property type="component" value="Unassembled WGS sequence"/>
</dbReference>
<reference evidence="1 3" key="1">
    <citation type="submission" date="2015-09" db="EMBL/GenBank/DDBJ databases">
        <authorList>
            <consortium name="Pathogen Informatics"/>
        </authorList>
    </citation>
    <scope>NUCLEOTIDE SEQUENCE [LARGE SCALE GENOMIC DNA]</scope>
    <source>
        <strain evidence="1 3">2789STDY5608824</strain>
    </source>
</reference>
<evidence type="ECO:0000313" key="4">
    <source>
        <dbReference type="Proteomes" id="UP000192714"/>
    </source>
</evidence>
<proteinExistence type="predicted"/>
<dbReference type="AlphaFoldDB" id="A0A173XTR4"/>
<evidence type="ECO:0000313" key="3">
    <source>
        <dbReference type="Proteomes" id="UP000095647"/>
    </source>
</evidence>
<dbReference type="Proteomes" id="UP000192714">
    <property type="component" value="Unassembled WGS sequence"/>
</dbReference>
<organism evidence="1 3">
    <name type="scientific">Bifidobacterium adolescentis</name>
    <dbReference type="NCBI Taxonomy" id="1680"/>
    <lineage>
        <taxon>Bacteria</taxon>
        <taxon>Bacillati</taxon>
        <taxon>Actinomycetota</taxon>
        <taxon>Actinomycetes</taxon>
        <taxon>Bifidobacteriales</taxon>
        <taxon>Bifidobacteriaceae</taxon>
        <taxon>Bifidobacterium</taxon>
    </lineage>
</organism>
<evidence type="ECO:0000313" key="2">
    <source>
        <dbReference type="EMBL" id="OQM57739.1"/>
    </source>
</evidence>
<accession>A0A173XTR4</accession>
<dbReference type="EMBL" id="NAQF01000005">
    <property type="protein sequence ID" value="OQM57739.1"/>
    <property type="molecule type" value="Genomic_DNA"/>
</dbReference>
<protein>
    <recommendedName>
        <fullName evidence="5">Transposase</fullName>
    </recommendedName>
</protein>
<reference evidence="2 4" key="2">
    <citation type="submission" date="2017-03" db="EMBL/GenBank/DDBJ databases">
        <title>Maternal inheritance of bifidobacteria.</title>
        <authorList>
            <person name="Lugli G.A."/>
            <person name="Duranti S."/>
            <person name="Milani C."/>
            <person name="Mancabelli L."/>
        </authorList>
    </citation>
    <scope>NUCLEOTIDE SEQUENCE [LARGE SCALE GENOMIC DNA]</scope>
    <source>
        <strain evidence="2 4">1892B</strain>
    </source>
</reference>
<name>A0A173XTR4_BIFAD</name>
<gene>
    <name evidence="2" type="ORF">B5789_1226</name>
    <name evidence="1" type="ORF">ERS852382_00732</name>
</gene>
<dbReference type="EMBL" id="CYYI01000002">
    <property type="protein sequence ID" value="CUN54670.1"/>
    <property type="molecule type" value="Genomic_DNA"/>
</dbReference>
<evidence type="ECO:0000313" key="1">
    <source>
        <dbReference type="EMBL" id="CUN54670.1"/>
    </source>
</evidence>